<sequence length="358" mass="40279">MESNIWFSGAIILVSYYFLVSSEAKVRDRRIVPAVLVFGDSIFDPGNNNNMNTTAKSNFPPYGIDFPNHKSTGRFSNGKIPGDLMASKLGVKDYLPAYLNSDLEPEQLLTGVSFASGGTGYDPITSALVSVLSMDDQIDLFKDYVTKLYSIANEDRVDDIISTSLFIACAGNDDISNTYYTTPIRILQYDIPQYVDFMITNAAEFIEKLLVLGAKKIGFIGLPPMGCLPWARTLAGGLSRNCDQNRNNAAKLYNSKMPGVLRNIQKKYQGSNIIFLQIYDIMINMIQNPTNYGFEETRRGCCGTGMFEVTGFCNNQTEFICEDTTKFMFWDSYHPTERGYQIIMDDIFNTYFQDLFNN</sequence>
<protein>
    <submittedName>
        <fullName evidence="3">GDSL esterase/lipase</fullName>
    </submittedName>
</protein>
<dbReference type="OrthoDB" id="1600564at2759"/>
<dbReference type="Proteomes" id="UP000036987">
    <property type="component" value="Unassembled WGS sequence"/>
</dbReference>
<proteinExistence type="inferred from homology"/>
<dbReference type="SUPFAM" id="SSF52266">
    <property type="entry name" value="SGNH hydrolase"/>
    <property type="match status" value="1"/>
</dbReference>
<dbReference type="Gene3D" id="3.40.50.1110">
    <property type="entry name" value="SGNH hydrolase"/>
    <property type="match status" value="1"/>
</dbReference>
<evidence type="ECO:0000256" key="1">
    <source>
        <dbReference type="ARBA" id="ARBA00008668"/>
    </source>
</evidence>
<dbReference type="CDD" id="cd01837">
    <property type="entry name" value="SGNH_plant_lipase_like"/>
    <property type="match status" value="1"/>
</dbReference>
<name>A0A0K9PJM5_ZOSMR</name>
<organism evidence="3 4">
    <name type="scientific">Zostera marina</name>
    <name type="common">Eelgrass</name>
    <dbReference type="NCBI Taxonomy" id="29655"/>
    <lineage>
        <taxon>Eukaryota</taxon>
        <taxon>Viridiplantae</taxon>
        <taxon>Streptophyta</taxon>
        <taxon>Embryophyta</taxon>
        <taxon>Tracheophyta</taxon>
        <taxon>Spermatophyta</taxon>
        <taxon>Magnoliopsida</taxon>
        <taxon>Liliopsida</taxon>
        <taxon>Zosteraceae</taxon>
        <taxon>Zostera</taxon>
    </lineage>
</organism>
<accession>A0A0K9PJM5</accession>
<dbReference type="Pfam" id="PF00657">
    <property type="entry name" value="Lipase_GDSL"/>
    <property type="match status" value="1"/>
</dbReference>
<dbReference type="InterPro" id="IPR001087">
    <property type="entry name" value="GDSL"/>
</dbReference>
<dbReference type="PANTHER" id="PTHR45642:SF95">
    <property type="entry name" value="GDSL-LIKE LIPASE_ACYLHYDROLASE FAMILY PROTEIN, EXPRESSED"/>
    <property type="match status" value="1"/>
</dbReference>
<comment type="similarity">
    <text evidence="1">Belongs to the 'GDSL' lipolytic enzyme family.</text>
</comment>
<dbReference type="InterPro" id="IPR050592">
    <property type="entry name" value="GDSL_lipolytic_enzyme"/>
</dbReference>
<keyword evidence="2" id="KW-1133">Transmembrane helix</keyword>
<evidence type="ECO:0000256" key="2">
    <source>
        <dbReference type="SAM" id="Phobius"/>
    </source>
</evidence>
<dbReference type="GO" id="GO:0016788">
    <property type="term" value="F:hydrolase activity, acting on ester bonds"/>
    <property type="evidence" value="ECO:0007669"/>
    <property type="project" value="InterPro"/>
</dbReference>
<keyword evidence="4" id="KW-1185">Reference proteome</keyword>
<dbReference type="InterPro" id="IPR035669">
    <property type="entry name" value="SGNH_plant_lipase-like"/>
</dbReference>
<reference evidence="4" key="1">
    <citation type="journal article" date="2016" name="Nature">
        <title>The genome of the seagrass Zostera marina reveals angiosperm adaptation to the sea.</title>
        <authorList>
            <person name="Olsen J.L."/>
            <person name="Rouze P."/>
            <person name="Verhelst B."/>
            <person name="Lin Y.-C."/>
            <person name="Bayer T."/>
            <person name="Collen J."/>
            <person name="Dattolo E."/>
            <person name="De Paoli E."/>
            <person name="Dittami S."/>
            <person name="Maumus F."/>
            <person name="Michel G."/>
            <person name="Kersting A."/>
            <person name="Lauritano C."/>
            <person name="Lohaus R."/>
            <person name="Toepel M."/>
            <person name="Tonon T."/>
            <person name="Vanneste K."/>
            <person name="Amirebrahimi M."/>
            <person name="Brakel J."/>
            <person name="Bostroem C."/>
            <person name="Chovatia M."/>
            <person name="Grimwood J."/>
            <person name="Jenkins J.W."/>
            <person name="Jueterbock A."/>
            <person name="Mraz A."/>
            <person name="Stam W.T."/>
            <person name="Tice H."/>
            <person name="Bornberg-Bauer E."/>
            <person name="Green P.J."/>
            <person name="Pearson G.A."/>
            <person name="Procaccini G."/>
            <person name="Duarte C.M."/>
            <person name="Schmutz J."/>
            <person name="Reusch T.B.H."/>
            <person name="Van de Peer Y."/>
        </authorList>
    </citation>
    <scope>NUCLEOTIDE SEQUENCE [LARGE SCALE GENOMIC DNA]</scope>
    <source>
        <strain evidence="4">cv. Finnish</strain>
    </source>
</reference>
<evidence type="ECO:0000313" key="3">
    <source>
        <dbReference type="EMBL" id="KMZ69253.1"/>
    </source>
</evidence>
<dbReference type="AlphaFoldDB" id="A0A0K9PJM5"/>
<dbReference type="PANTHER" id="PTHR45642">
    <property type="entry name" value="GDSL ESTERASE/LIPASE EXL3"/>
    <property type="match status" value="1"/>
</dbReference>
<evidence type="ECO:0000313" key="4">
    <source>
        <dbReference type="Proteomes" id="UP000036987"/>
    </source>
</evidence>
<keyword evidence="2" id="KW-0472">Membrane</keyword>
<dbReference type="EMBL" id="LFYR01000785">
    <property type="protein sequence ID" value="KMZ69253.1"/>
    <property type="molecule type" value="Genomic_DNA"/>
</dbReference>
<keyword evidence="2" id="KW-0812">Transmembrane</keyword>
<feature type="transmembrane region" description="Helical" evidence="2">
    <location>
        <begin position="6"/>
        <end position="22"/>
    </location>
</feature>
<comment type="caution">
    <text evidence="3">The sequence shown here is derived from an EMBL/GenBank/DDBJ whole genome shotgun (WGS) entry which is preliminary data.</text>
</comment>
<gene>
    <name evidence="3" type="ORF">ZOSMA_21G01070</name>
</gene>
<dbReference type="STRING" id="29655.A0A0K9PJM5"/>
<dbReference type="OMA" id="QTEFICE"/>
<dbReference type="InterPro" id="IPR036514">
    <property type="entry name" value="SGNH_hydro_sf"/>
</dbReference>
<dbReference type="FunFam" id="3.40.50.1110:FF:000003">
    <property type="entry name" value="GDSL esterase/lipase APG"/>
    <property type="match status" value="1"/>
</dbReference>